<accession>A0ABT3CSW5</accession>
<organism evidence="2 3">
    <name type="scientific">Reichenbachiella ulvae</name>
    <dbReference type="NCBI Taxonomy" id="2980104"/>
    <lineage>
        <taxon>Bacteria</taxon>
        <taxon>Pseudomonadati</taxon>
        <taxon>Bacteroidota</taxon>
        <taxon>Cytophagia</taxon>
        <taxon>Cytophagales</taxon>
        <taxon>Reichenbachiellaceae</taxon>
        <taxon>Reichenbachiella</taxon>
    </lineage>
</organism>
<dbReference type="Pfam" id="PF01026">
    <property type="entry name" value="TatD_DNase"/>
    <property type="match status" value="1"/>
</dbReference>
<dbReference type="InterPro" id="IPR015991">
    <property type="entry name" value="TatD/YcfH-like"/>
</dbReference>
<gene>
    <name evidence="2" type="ORF">N7U62_08995</name>
</gene>
<name>A0ABT3CSW5_9BACT</name>
<dbReference type="GO" id="GO:0016787">
    <property type="term" value="F:hydrolase activity"/>
    <property type="evidence" value="ECO:0007669"/>
    <property type="project" value="UniProtKB-KW"/>
</dbReference>
<sequence length="258" mass="29525">MIETHAHIYSDKFKSDIDEVISRAQDDGVERIYMPNIDSESIDAMLELEHRYPGYCIPMMGLHPCSVKKDFEKELYIVEEWLSKREFVAVGEMGTDLYWDKTLFEEQKEAFKIQSDLAIKYGLPIIIHCRESMEETIDLLTTYKDSDLYGIVHCFSGNEDQARRIIDLGFKLGLGGVATFKNGGLEPVMQNIDLSHFVLETDSPYLAPVPHRGKRNEPAFIRMVAQKIADERNIDIAEVVESTTSTALQIFENNKHPN</sequence>
<evidence type="ECO:0000313" key="3">
    <source>
        <dbReference type="Proteomes" id="UP001300692"/>
    </source>
</evidence>
<dbReference type="SUPFAM" id="SSF51556">
    <property type="entry name" value="Metallo-dependent hydrolases"/>
    <property type="match status" value="1"/>
</dbReference>
<dbReference type="PIRSF" id="PIRSF005902">
    <property type="entry name" value="DNase_TatD"/>
    <property type="match status" value="1"/>
</dbReference>
<dbReference type="Proteomes" id="UP001300692">
    <property type="component" value="Unassembled WGS sequence"/>
</dbReference>
<protein>
    <submittedName>
        <fullName evidence="2">TatD family hydrolase</fullName>
    </submittedName>
</protein>
<proteinExistence type="predicted"/>
<keyword evidence="3" id="KW-1185">Reference proteome</keyword>
<dbReference type="Gene3D" id="3.20.20.140">
    <property type="entry name" value="Metal-dependent hydrolases"/>
    <property type="match status" value="1"/>
</dbReference>
<keyword evidence="1" id="KW-0479">Metal-binding</keyword>
<keyword evidence="2" id="KW-0378">Hydrolase</keyword>
<reference evidence="2 3" key="1">
    <citation type="submission" date="2022-10" db="EMBL/GenBank/DDBJ databases">
        <title>Comparative genomics and taxonomic characterization of three novel marine species of genus Reichenbachiella exhibiting antioxidant and polysaccharide degradation activities.</title>
        <authorList>
            <person name="Muhammad N."/>
            <person name="Lee Y.-J."/>
            <person name="Ko J."/>
            <person name="Kim S.-G."/>
        </authorList>
    </citation>
    <scope>NUCLEOTIDE SEQUENCE [LARGE SCALE GENOMIC DNA]</scope>
    <source>
        <strain evidence="2 3">ABR2-5</strain>
    </source>
</reference>
<evidence type="ECO:0000256" key="1">
    <source>
        <dbReference type="ARBA" id="ARBA00022723"/>
    </source>
</evidence>
<dbReference type="EMBL" id="JAOYOD010000001">
    <property type="protein sequence ID" value="MCV9386796.1"/>
    <property type="molecule type" value="Genomic_DNA"/>
</dbReference>
<dbReference type="CDD" id="cd01310">
    <property type="entry name" value="TatD_DNAse"/>
    <property type="match status" value="1"/>
</dbReference>
<dbReference type="PANTHER" id="PTHR46124:SF4">
    <property type="entry name" value="HYDROLASE TATD"/>
    <property type="match status" value="1"/>
</dbReference>
<evidence type="ECO:0000313" key="2">
    <source>
        <dbReference type="EMBL" id="MCV9386796.1"/>
    </source>
</evidence>
<dbReference type="InterPro" id="IPR001130">
    <property type="entry name" value="TatD-like"/>
</dbReference>
<dbReference type="PANTHER" id="PTHR46124">
    <property type="entry name" value="D-AMINOACYL-TRNA DEACYLASE"/>
    <property type="match status" value="1"/>
</dbReference>
<dbReference type="NCBIfam" id="TIGR00010">
    <property type="entry name" value="YchF/TatD family DNA exonuclease"/>
    <property type="match status" value="1"/>
</dbReference>
<dbReference type="RefSeq" id="WP_264137631.1">
    <property type="nucleotide sequence ID" value="NZ_JAOYOD010000001.1"/>
</dbReference>
<comment type="caution">
    <text evidence="2">The sequence shown here is derived from an EMBL/GenBank/DDBJ whole genome shotgun (WGS) entry which is preliminary data.</text>
</comment>
<dbReference type="InterPro" id="IPR032466">
    <property type="entry name" value="Metal_Hydrolase"/>
</dbReference>